<evidence type="ECO:0000256" key="1">
    <source>
        <dbReference type="ARBA" id="ARBA00001602"/>
    </source>
</evidence>
<dbReference type="HAMAP" id="MF_00258">
    <property type="entry name" value="Glu_racemase"/>
    <property type="match status" value="1"/>
</dbReference>
<proteinExistence type="inferred from homology"/>
<evidence type="ECO:0000256" key="6">
    <source>
        <dbReference type="ARBA" id="ARBA00023316"/>
    </source>
</evidence>
<dbReference type="GO" id="GO:0071555">
    <property type="term" value="P:cell wall organization"/>
    <property type="evidence" value="ECO:0007669"/>
    <property type="project" value="UniProtKB-KW"/>
</dbReference>
<comment type="pathway">
    <text evidence="7">Cell wall biogenesis; peptidoglycan biosynthesis.</text>
</comment>
<feature type="active site" description="Proton donor/acceptor" evidence="7">
    <location>
        <position position="182"/>
    </location>
</feature>
<dbReference type="Pfam" id="PF01177">
    <property type="entry name" value="Asp_Glu_race"/>
    <property type="match status" value="1"/>
</dbReference>
<evidence type="ECO:0000313" key="8">
    <source>
        <dbReference type="EMBL" id="MBB6069294.1"/>
    </source>
</evidence>
<dbReference type="InterPro" id="IPR004391">
    <property type="entry name" value="Glu_race"/>
</dbReference>
<dbReference type="EC" id="5.1.1.3" evidence="2 7"/>
<comment type="caution">
    <text evidence="8">The sequence shown here is derived from an EMBL/GenBank/DDBJ whole genome shotgun (WGS) entry which is preliminary data.</text>
</comment>
<feature type="binding site" evidence="7">
    <location>
        <begin position="183"/>
        <end position="184"/>
    </location>
    <ligand>
        <name>substrate</name>
    </ligand>
</feature>
<gene>
    <name evidence="7" type="primary">murI</name>
    <name evidence="8" type="ORF">HNQ61_000909</name>
</gene>
<evidence type="ECO:0000256" key="7">
    <source>
        <dbReference type="HAMAP-Rule" id="MF_00258"/>
    </source>
</evidence>
<comment type="similarity">
    <text evidence="7">Belongs to the aspartate/glutamate racemases family.</text>
</comment>
<dbReference type="AlphaFoldDB" id="A0A841GVA2"/>
<dbReference type="GO" id="GO:0008881">
    <property type="term" value="F:glutamate racemase activity"/>
    <property type="evidence" value="ECO:0007669"/>
    <property type="project" value="UniProtKB-UniRule"/>
</dbReference>
<comment type="catalytic activity">
    <reaction evidence="1 7">
        <text>L-glutamate = D-glutamate</text>
        <dbReference type="Rhea" id="RHEA:12813"/>
        <dbReference type="ChEBI" id="CHEBI:29985"/>
        <dbReference type="ChEBI" id="CHEBI:29986"/>
        <dbReference type="EC" id="5.1.1.3"/>
    </reaction>
</comment>
<evidence type="ECO:0000313" key="9">
    <source>
        <dbReference type="Proteomes" id="UP000582837"/>
    </source>
</evidence>
<protein>
    <recommendedName>
        <fullName evidence="2 7">Glutamate racemase</fullName>
        <ecNumber evidence="2 7">5.1.1.3</ecNumber>
    </recommendedName>
</protein>
<dbReference type="PANTHER" id="PTHR21198">
    <property type="entry name" value="GLUTAMATE RACEMASE"/>
    <property type="match status" value="1"/>
</dbReference>
<sequence length="261" mass="27550">MNAPVGVFDSGIGGLSVAREIRAALPAEPLLYVADTAYVPYGDRSEEEVRARSLAIGRWMQAQGAKVFVVACNTASGAALEQLREELRIPVIGLEPALKPAVRQSRNGRVGVMATTRTCGSARLQRLVDAHGHGVEILRQPCPGLVDLIEGGVVHGPRLDERMAELVAPLRAAGVDTVVLGCTHYVFVRDAIQAALGPDVLLVDSGEAIARRTGQILREAGALAEGGPGPVRIVTTGDPAEAAPVVERLWGEPVRVERADI</sequence>
<keyword evidence="5 7" id="KW-0413">Isomerase</keyword>
<feature type="binding site" evidence="7">
    <location>
        <begin position="41"/>
        <end position="42"/>
    </location>
    <ligand>
        <name>substrate</name>
    </ligand>
</feature>
<organism evidence="8 9">
    <name type="scientific">Longimicrobium terrae</name>
    <dbReference type="NCBI Taxonomy" id="1639882"/>
    <lineage>
        <taxon>Bacteria</taxon>
        <taxon>Pseudomonadati</taxon>
        <taxon>Gemmatimonadota</taxon>
        <taxon>Longimicrobiia</taxon>
        <taxon>Longimicrobiales</taxon>
        <taxon>Longimicrobiaceae</taxon>
        <taxon>Longimicrobium</taxon>
    </lineage>
</organism>
<dbReference type="InterPro" id="IPR015942">
    <property type="entry name" value="Asp/Glu/hydantoin_racemase"/>
</dbReference>
<evidence type="ECO:0000256" key="3">
    <source>
        <dbReference type="ARBA" id="ARBA00022960"/>
    </source>
</evidence>
<dbReference type="NCBIfam" id="TIGR00067">
    <property type="entry name" value="glut_race"/>
    <property type="match status" value="1"/>
</dbReference>
<dbReference type="UniPathway" id="UPA00219"/>
<comment type="function">
    <text evidence="7">Provides the (R)-glutamate required for cell wall biosynthesis.</text>
</comment>
<keyword evidence="9" id="KW-1185">Reference proteome</keyword>
<dbReference type="EMBL" id="JACHIA010000002">
    <property type="protein sequence ID" value="MBB6069294.1"/>
    <property type="molecule type" value="Genomic_DNA"/>
</dbReference>
<feature type="active site" description="Proton donor/acceptor" evidence="7">
    <location>
        <position position="72"/>
    </location>
</feature>
<dbReference type="RefSeq" id="WP_170037903.1">
    <property type="nucleotide sequence ID" value="NZ_JABDTL010000002.1"/>
</dbReference>
<evidence type="ECO:0000256" key="5">
    <source>
        <dbReference type="ARBA" id="ARBA00023235"/>
    </source>
</evidence>
<keyword evidence="4 7" id="KW-0573">Peptidoglycan synthesis</keyword>
<evidence type="ECO:0000256" key="2">
    <source>
        <dbReference type="ARBA" id="ARBA00013090"/>
    </source>
</evidence>
<keyword evidence="6 7" id="KW-0961">Cell wall biogenesis/degradation</keyword>
<feature type="binding site" evidence="7">
    <location>
        <begin position="73"/>
        <end position="74"/>
    </location>
    <ligand>
        <name>substrate</name>
    </ligand>
</feature>
<evidence type="ECO:0000256" key="4">
    <source>
        <dbReference type="ARBA" id="ARBA00022984"/>
    </source>
</evidence>
<dbReference type="GO" id="GO:0009252">
    <property type="term" value="P:peptidoglycan biosynthetic process"/>
    <property type="evidence" value="ECO:0007669"/>
    <property type="project" value="UniProtKB-UniRule"/>
</dbReference>
<dbReference type="SUPFAM" id="SSF53681">
    <property type="entry name" value="Aspartate/glutamate racemase"/>
    <property type="match status" value="2"/>
</dbReference>
<name>A0A841GVA2_9BACT</name>
<dbReference type="PANTHER" id="PTHR21198:SF2">
    <property type="entry name" value="GLUTAMATE RACEMASE"/>
    <property type="match status" value="1"/>
</dbReference>
<dbReference type="Proteomes" id="UP000582837">
    <property type="component" value="Unassembled WGS sequence"/>
</dbReference>
<keyword evidence="3 7" id="KW-0133">Cell shape</keyword>
<dbReference type="Gene3D" id="3.40.50.1860">
    <property type="match status" value="2"/>
</dbReference>
<accession>A0A841GVA2</accession>
<feature type="binding site" evidence="7">
    <location>
        <begin position="9"/>
        <end position="10"/>
    </location>
    <ligand>
        <name>substrate</name>
    </ligand>
</feature>
<dbReference type="InterPro" id="IPR001920">
    <property type="entry name" value="Asp/Glu_race"/>
</dbReference>
<reference evidence="8 9" key="1">
    <citation type="submission" date="2020-08" db="EMBL/GenBank/DDBJ databases">
        <title>Genomic Encyclopedia of Type Strains, Phase IV (KMG-IV): sequencing the most valuable type-strain genomes for metagenomic binning, comparative biology and taxonomic classification.</title>
        <authorList>
            <person name="Goeker M."/>
        </authorList>
    </citation>
    <scope>NUCLEOTIDE SEQUENCE [LARGE SCALE GENOMIC DNA]</scope>
    <source>
        <strain evidence="8 9">DSM 29007</strain>
    </source>
</reference>
<dbReference type="GO" id="GO:0008360">
    <property type="term" value="P:regulation of cell shape"/>
    <property type="evidence" value="ECO:0007669"/>
    <property type="project" value="UniProtKB-KW"/>
</dbReference>